<evidence type="ECO:0000313" key="1">
    <source>
        <dbReference type="EMBL" id="KAK4119068.1"/>
    </source>
</evidence>
<dbReference type="SUPFAM" id="SSF56112">
    <property type="entry name" value="Protein kinase-like (PK-like)"/>
    <property type="match status" value="1"/>
</dbReference>
<sequence>MRALHARDHHPRGFRAHVRVQEVLSERRLGYQLMYLYKASFAQKSFVLKNIFRGNYDYQKKFLQQPLSSSQNLRALVDTVKENAIFVYEFSPSISFTFPGDRSRVRQENSIVKRSLESLAELHDRGIIHTNIKPNHILIDNIDYEQATRSRNRDLTITQARMSDLEDAVLLALTDASRVASPETGSSFAIVAIYIMLNHMLFLESNQELKTDRAWAHVLRKHIMYLGTKDGFTGLMKHTSKENPFCERLLSLAAEFGDGNSGRPFATRDFRISFSR</sequence>
<dbReference type="RefSeq" id="XP_062642841.1">
    <property type="nucleotide sequence ID" value="XM_062796713.1"/>
</dbReference>
<dbReference type="EMBL" id="MU853254">
    <property type="protein sequence ID" value="KAK4119068.1"/>
    <property type="molecule type" value="Genomic_DNA"/>
</dbReference>
<dbReference type="Gene3D" id="1.10.510.10">
    <property type="entry name" value="Transferase(Phosphotransferase) domain 1"/>
    <property type="match status" value="1"/>
</dbReference>
<dbReference type="AlphaFoldDB" id="A0AAN6TR02"/>
<organism evidence="1 2">
    <name type="scientific">Parathielavia appendiculata</name>
    <dbReference type="NCBI Taxonomy" id="2587402"/>
    <lineage>
        <taxon>Eukaryota</taxon>
        <taxon>Fungi</taxon>
        <taxon>Dikarya</taxon>
        <taxon>Ascomycota</taxon>
        <taxon>Pezizomycotina</taxon>
        <taxon>Sordariomycetes</taxon>
        <taxon>Sordariomycetidae</taxon>
        <taxon>Sordariales</taxon>
        <taxon>Chaetomiaceae</taxon>
        <taxon>Parathielavia</taxon>
    </lineage>
</organism>
<dbReference type="GeneID" id="87833481"/>
<dbReference type="InterPro" id="IPR011009">
    <property type="entry name" value="Kinase-like_dom_sf"/>
</dbReference>
<evidence type="ECO:0008006" key="3">
    <source>
        <dbReference type="Google" id="ProtNLM"/>
    </source>
</evidence>
<gene>
    <name evidence="1" type="ORF">N657DRAFT_684749</name>
</gene>
<comment type="caution">
    <text evidence="1">The sequence shown here is derived from an EMBL/GenBank/DDBJ whole genome shotgun (WGS) entry which is preliminary data.</text>
</comment>
<keyword evidence="2" id="KW-1185">Reference proteome</keyword>
<name>A0AAN6TR02_9PEZI</name>
<evidence type="ECO:0000313" key="2">
    <source>
        <dbReference type="Proteomes" id="UP001302602"/>
    </source>
</evidence>
<proteinExistence type="predicted"/>
<reference evidence="1" key="1">
    <citation type="journal article" date="2023" name="Mol. Phylogenet. Evol.">
        <title>Genome-scale phylogeny and comparative genomics of the fungal order Sordariales.</title>
        <authorList>
            <person name="Hensen N."/>
            <person name="Bonometti L."/>
            <person name="Westerberg I."/>
            <person name="Brannstrom I.O."/>
            <person name="Guillou S."/>
            <person name="Cros-Aarteil S."/>
            <person name="Calhoun S."/>
            <person name="Haridas S."/>
            <person name="Kuo A."/>
            <person name="Mondo S."/>
            <person name="Pangilinan J."/>
            <person name="Riley R."/>
            <person name="LaButti K."/>
            <person name="Andreopoulos B."/>
            <person name="Lipzen A."/>
            <person name="Chen C."/>
            <person name="Yan M."/>
            <person name="Daum C."/>
            <person name="Ng V."/>
            <person name="Clum A."/>
            <person name="Steindorff A."/>
            <person name="Ohm R.A."/>
            <person name="Martin F."/>
            <person name="Silar P."/>
            <person name="Natvig D.O."/>
            <person name="Lalanne C."/>
            <person name="Gautier V."/>
            <person name="Ament-Velasquez S.L."/>
            <person name="Kruys A."/>
            <person name="Hutchinson M.I."/>
            <person name="Powell A.J."/>
            <person name="Barry K."/>
            <person name="Miller A.N."/>
            <person name="Grigoriev I.V."/>
            <person name="Debuchy R."/>
            <person name="Gladieux P."/>
            <person name="Hiltunen Thoren M."/>
            <person name="Johannesson H."/>
        </authorList>
    </citation>
    <scope>NUCLEOTIDE SEQUENCE</scope>
    <source>
        <strain evidence="1">CBS 731.68</strain>
    </source>
</reference>
<accession>A0AAN6TR02</accession>
<reference evidence="1" key="2">
    <citation type="submission" date="2023-05" db="EMBL/GenBank/DDBJ databases">
        <authorList>
            <consortium name="Lawrence Berkeley National Laboratory"/>
            <person name="Steindorff A."/>
            <person name="Hensen N."/>
            <person name="Bonometti L."/>
            <person name="Westerberg I."/>
            <person name="Brannstrom I.O."/>
            <person name="Guillou S."/>
            <person name="Cros-Aarteil S."/>
            <person name="Calhoun S."/>
            <person name="Haridas S."/>
            <person name="Kuo A."/>
            <person name="Mondo S."/>
            <person name="Pangilinan J."/>
            <person name="Riley R."/>
            <person name="Labutti K."/>
            <person name="Andreopoulos B."/>
            <person name="Lipzen A."/>
            <person name="Chen C."/>
            <person name="Yanf M."/>
            <person name="Daum C."/>
            <person name="Ng V."/>
            <person name="Clum A."/>
            <person name="Ohm R."/>
            <person name="Martin F."/>
            <person name="Silar P."/>
            <person name="Natvig D."/>
            <person name="Lalanne C."/>
            <person name="Gautier V."/>
            <person name="Ament-Velasquez S.L."/>
            <person name="Kruys A."/>
            <person name="Hutchinson M.I."/>
            <person name="Powell A.J."/>
            <person name="Barry K."/>
            <person name="Miller A.N."/>
            <person name="Grigoriev I.V."/>
            <person name="Debuchy R."/>
            <person name="Gladieux P."/>
            <person name="Thoren M.H."/>
            <person name="Johannesson H."/>
        </authorList>
    </citation>
    <scope>NUCLEOTIDE SEQUENCE</scope>
    <source>
        <strain evidence="1">CBS 731.68</strain>
    </source>
</reference>
<protein>
    <recommendedName>
        <fullName evidence="3">Protein kinase domain-containing protein</fullName>
    </recommendedName>
</protein>
<dbReference type="Proteomes" id="UP001302602">
    <property type="component" value="Unassembled WGS sequence"/>
</dbReference>